<dbReference type="VEuPathDB" id="FungiDB:F4678DRAFT_424684"/>
<proteinExistence type="predicted"/>
<dbReference type="EMBL" id="JANPWZ010000374">
    <property type="protein sequence ID" value="KAJ3577416.1"/>
    <property type="molecule type" value="Genomic_DNA"/>
</dbReference>
<dbReference type="InterPro" id="IPR053185">
    <property type="entry name" value="SET_domain_protein"/>
</dbReference>
<keyword evidence="3" id="KW-1185">Reference proteome</keyword>
<name>A0A9W8NIR5_9PEZI</name>
<evidence type="ECO:0000313" key="2">
    <source>
        <dbReference type="EMBL" id="KAJ3577416.1"/>
    </source>
</evidence>
<dbReference type="PANTHER" id="PTHR47332:SF2">
    <property type="entry name" value="SET-6"/>
    <property type="match status" value="1"/>
</dbReference>
<dbReference type="InterPro" id="IPR001214">
    <property type="entry name" value="SET_dom"/>
</dbReference>
<dbReference type="PROSITE" id="PS50280">
    <property type="entry name" value="SET"/>
    <property type="match status" value="1"/>
</dbReference>
<dbReference type="Pfam" id="PF00856">
    <property type="entry name" value="SET"/>
    <property type="match status" value="1"/>
</dbReference>
<evidence type="ECO:0000313" key="3">
    <source>
        <dbReference type="Proteomes" id="UP001148614"/>
    </source>
</evidence>
<dbReference type="Proteomes" id="UP001148614">
    <property type="component" value="Unassembled WGS sequence"/>
</dbReference>
<protein>
    <recommendedName>
        <fullName evidence="1">SET domain-containing protein</fullName>
    </recommendedName>
</protein>
<reference evidence="2" key="1">
    <citation type="submission" date="2022-07" db="EMBL/GenBank/DDBJ databases">
        <title>Genome Sequence of Xylaria arbuscula.</title>
        <authorList>
            <person name="Buettner E."/>
        </authorList>
    </citation>
    <scope>NUCLEOTIDE SEQUENCE</scope>
    <source>
        <strain evidence="2">VT107</strain>
    </source>
</reference>
<accession>A0A9W8NIR5</accession>
<dbReference type="Gene3D" id="2.170.270.10">
    <property type="entry name" value="SET domain"/>
    <property type="match status" value="1"/>
</dbReference>
<sequence length="449" mass="51070">MFNRINQPSGDLKPSNPPVILDLHTSSTSKGCPVMQSTMEKSVYALQDIPNKGKGLVATQKIPKGMRILSEEPVISASCFGIDARGLQKSIHQQVTSMSEEKRQAFLSMHNIHPYKNDAERYLGIFQTNSLPAETIDDIAAIFLEACRINHACDNNAQKNWNEAIKRHTVHAMRDIDQGEEITITYLAPLKPRQVRQEALKEKIRESDRRLMEIDRLDTAVNILGMDWFLVSPSRTLGYFDRQVRLYQELRREDVGFAHAFNMAAQLSIANGDLARGRIFAEKGVSKTKVGEAPQGLSQGDFEDWLWRREKPMVPGQLANLRNRTTFPGFASVPEENDIDLVYYERKETGVFTPRRHWCFLGEIADFGTSVRLQMEIKDVDGQKIPLYFHTDGRGAELPPTLVQKGHTMAILYAQSHMFMSMDVGIRHEEPRLIKIFPESLRNLLAFND</sequence>
<dbReference type="AlphaFoldDB" id="A0A9W8NIR5"/>
<comment type="caution">
    <text evidence="2">The sequence shown here is derived from an EMBL/GenBank/DDBJ whole genome shotgun (WGS) entry which is preliminary data.</text>
</comment>
<gene>
    <name evidence="2" type="ORF">NPX13_g3154</name>
</gene>
<dbReference type="PANTHER" id="PTHR47332">
    <property type="entry name" value="SET DOMAIN-CONTAINING PROTEIN 5"/>
    <property type="match status" value="1"/>
</dbReference>
<dbReference type="SMART" id="SM00317">
    <property type="entry name" value="SET"/>
    <property type="match status" value="1"/>
</dbReference>
<dbReference type="InterPro" id="IPR046341">
    <property type="entry name" value="SET_dom_sf"/>
</dbReference>
<organism evidence="2 3">
    <name type="scientific">Xylaria arbuscula</name>
    <dbReference type="NCBI Taxonomy" id="114810"/>
    <lineage>
        <taxon>Eukaryota</taxon>
        <taxon>Fungi</taxon>
        <taxon>Dikarya</taxon>
        <taxon>Ascomycota</taxon>
        <taxon>Pezizomycotina</taxon>
        <taxon>Sordariomycetes</taxon>
        <taxon>Xylariomycetidae</taxon>
        <taxon>Xylariales</taxon>
        <taxon>Xylariaceae</taxon>
        <taxon>Xylaria</taxon>
    </lineage>
</organism>
<dbReference type="CDD" id="cd20071">
    <property type="entry name" value="SET_SMYD"/>
    <property type="match status" value="1"/>
</dbReference>
<dbReference type="SUPFAM" id="SSF82199">
    <property type="entry name" value="SET domain"/>
    <property type="match status" value="1"/>
</dbReference>
<evidence type="ECO:0000259" key="1">
    <source>
        <dbReference type="PROSITE" id="PS50280"/>
    </source>
</evidence>
<feature type="domain" description="SET" evidence="1">
    <location>
        <begin position="41"/>
        <end position="187"/>
    </location>
</feature>